<evidence type="ECO:0000256" key="3">
    <source>
        <dbReference type="ARBA" id="ARBA00023155"/>
    </source>
</evidence>
<dbReference type="GO" id="GO:0000981">
    <property type="term" value="F:DNA-binding transcription factor activity, RNA polymerase II-specific"/>
    <property type="evidence" value="ECO:0007669"/>
    <property type="project" value="InterPro"/>
</dbReference>
<evidence type="ECO:0000256" key="5">
    <source>
        <dbReference type="PROSITE-ProRule" id="PRU00108"/>
    </source>
</evidence>
<dbReference type="InterPro" id="IPR050848">
    <property type="entry name" value="Homeobox_TF"/>
</dbReference>
<dbReference type="InterPro" id="IPR017970">
    <property type="entry name" value="Homeobox_CS"/>
</dbReference>
<dbReference type="OrthoDB" id="6159439at2759"/>
<gene>
    <name evidence="9" type="ORF">HNAJ_LOCUS583</name>
</gene>
<feature type="region of interest" description="Disordered" evidence="7">
    <location>
        <begin position="138"/>
        <end position="183"/>
    </location>
</feature>
<dbReference type="InterPro" id="IPR009057">
    <property type="entry name" value="Homeodomain-like_sf"/>
</dbReference>
<feature type="compositionally biased region" description="Polar residues" evidence="7">
    <location>
        <begin position="153"/>
        <end position="176"/>
    </location>
</feature>
<dbReference type="EMBL" id="UZAE01000171">
    <property type="protein sequence ID" value="VDN96442.1"/>
    <property type="molecule type" value="Genomic_DNA"/>
</dbReference>
<dbReference type="PANTHER" id="PTHR24333">
    <property type="entry name" value="HOMEO BOX HB9 LIKE A-RELATED"/>
    <property type="match status" value="1"/>
</dbReference>
<dbReference type="PROSITE" id="PS50071">
    <property type="entry name" value="HOMEOBOX_2"/>
    <property type="match status" value="1"/>
</dbReference>
<dbReference type="STRING" id="102285.A0A0R3T150"/>
<dbReference type="SUPFAM" id="SSF46689">
    <property type="entry name" value="Homeodomain-like"/>
    <property type="match status" value="1"/>
</dbReference>
<organism evidence="11">
    <name type="scientific">Rodentolepis nana</name>
    <name type="common">Dwarf tapeworm</name>
    <name type="synonym">Hymenolepis nana</name>
    <dbReference type="NCBI Taxonomy" id="102285"/>
    <lineage>
        <taxon>Eukaryota</taxon>
        <taxon>Metazoa</taxon>
        <taxon>Spiralia</taxon>
        <taxon>Lophotrochozoa</taxon>
        <taxon>Platyhelminthes</taxon>
        <taxon>Cestoda</taxon>
        <taxon>Eucestoda</taxon>
        <taxon>Cyclophyllidea</taxon>
        <taxon>Hymenolepididae</taxon>
        <taxon>Rodentolepis</taxon>
    </lineage>
</organism>
<dbReference type="SMART" id="SM00389">
    <property type="entry name" value="HOX"/>
    <property type="match status" value="1"/>
</dbReference>
<dbReference type="GO" id="GO:0003677">
    <property type="term" value="F:DNA binding"/>
    <property type="evidence" value="ECO:0007669"/>
    <property type="project" value="UniProtKB-UniRule"/>
</dbReference>
<reference evidence="11" key="1">
    <citation type="submission" date="2017-02" db="UniProtKB">
        <authorList>
            <consortium name="WormBaseParasite"/>
        </authorList>
    </citation>
    <scope>IDENTIFICATION</scope>
</reference>
<dbReference type="PRINTS" id="PR00031">
    <property type="entry name" value="HTHREPRESSR"/>
</dbReference>
<dbReference type="InterPro" id="IPR020479">
    <property type="entry name" value="HD_metazoa"/>
</dbReference>
<evidence type="ECO:0000256" key="1">
    <source>
        <dbReference type="ARBA" id="ARBA00004123"/>
    </source>
</evidence>
<protein>
    <submittedName>
        <fullName evidence="11">Homeobox domain-containing protein</fullName>
    </submittedName>
</protein>
<dbReference type="Gene3D" id="1.10.10.60">
    <property type="entry name" value="Homeodomain-like"/>
    <property type="match status" value="1"/>
</dbReference>
<sequence length="183" mass="20931">MKKHFSVRSLIQEPTDSAPLETPTGNTIPPTNCPEPSAQTTVDIGLLPFMHALRTSYQLSQYLPFNPYTPIPLYSFSNINESNKHGRRRKARTVFSDTQLSQLEQRFKSQQYLSTPERLEIASALGLSETQVKTWFQNRRMKQKKDSRDKNSVDSNTQTQVALETEDNPSFRQSSPDLVDDNH</sequence>
<evidence type="ECO:0000259" key="8">
    <source>
        <dbReference type="PROSITE" id="PS50071"/>
    </source>
</evidence>
<keyword evidence="4 5" id="KW-0539">Nucleus</keyword>
<evidence type="ECO:0000256" key="2">
    <source>
        <dbReference type="ARBA" id="ARBA00023125"/>
    </source>
</evidence>
<dbReference type="PANTHER" id="PTHR24333:SF8">
    <property type="entry name" value="HOMEOBOX PROTEIN CEH-62"/>
    <property type="match status" value="1"/>
</dbReference>
<dbReference type="CDD" id="cd00086">
    <property type="entry name" value="homeodomain"/>
    <property type="match status" value="1"/>
</dbReference>
<keyword evidence="2 5" id="KW-0238">DNA-binding</keyword>
<keyword evidence="10" id="KW-1185">Reference proteome</keyword>
<dbReference type="GO" id="GO:0005634">
    <property type="term" value="C:nucleus"/>
    <property type="evidence" value="ECO:0007669"/>
    <property type="project" value="UniProtKB-SubCell"/>
</dbReference>
<comment type="subcellular location">
    <subcellularLocation>
        <location evidence="1 5 6">Nucleus</location>
    </subcellularLocation>
</comment>
<feature type="domain" description="Homeobox" evidence="8">
    <location>
        <begin position="86"/>
        <end position="146"/>
    </location>
</feature>
<feature type="DNA-binding region" description="Homeobox" evidence="5">
    <location>
        <begin position="88"/>
        <end position="147"/>
    </location>
</feature>
<dbReference type="InterPro" id="IPR000047">
    <property type="entry name" value="HTH_motif"/>
</dbReference>
<accession>A0A0R3T150</accession>
<proteinExistence type="predicted"/>
<evidence type="ECO:0000256" key="4">
    <source>
        <dbReference type="ARBA" id="ARBA00023242"/>
    </source>
</evidence>
<dbReference type="Pfam" id="PF00046">
    <property type="entry name" value="Homeodomain"/>
    <property type="match status" value="1"/>
</dbReference>
<evidence type="ECO:0000313" key="10">
    <source>
        <dbReference type="Proteomes" id="UP000278807"/>
    </source>
</evidence>
<dbReference type="InterPro" id="IPR001356">
    <property type="entry name" value="HD"/>
</dbReference>
<name>A0A0R3T150_RODNA</name>
<dbReference type="PRINTS" id="PR00024">
    <property type="entry name" value="HOMEOBOX"/>
</dbReference>
<evidence type="ECO:0000313" key="9">
    <source>
        <dbReference type="EMBL" id="VDN96442.1"/>
    </source>
</evidence>
<dbReference type="WBParaSite" id="HNAJ_0000058201-mRNA-1">
    <property type="protein sequence ID" value="HNAJ_0000058201-mRNA-1"/>
    <property type="gene ID" value="HNAJ_0000058201"/>
</dbReference>
<dbReference type="Proteomes" id="UP000278807">
    <property type="component" value="Unassembled WGS sequence"/>
</dbReference>
<dbReference type="PROSITE" id="PS00027">
    <property type="entry name" value="HOMEOBOX_1"/>
    <property type="match status" value="1"/>
</dbReference>
<dbReference type="AlphaFoldDB" id="A0A0R3T150"/>
<evidence type="ECO:0000256" key="6">
    <source>
        <dbReference type="RuleBase" id="RU000682"/>
    </source>
</evidence>
<reference evidence="9 10" key="2">
    <citation type="submission" date="2018-11" db="EMBL/GenBank/DDBJ databases">
        <authorList>
            <consortium name="Pathogen Informatics"/>
        </authorList>
    </citation>
    <scope>NUCLEOTIDE SEQUENCE [LARGE SCALE GENOMIC DNA]</scope>
</reference>
<feature type="region of interest" description="Disordered" evidence="7">
    <location>
        <begin position="1"/>
        <end position="36"/>
    </location>
</feature>
<keyword evidence="3 5" id="KW-0371">Homeobox</keyword>
<evidence type="ECO:0000256" key="7">
    <source>
        <dbReference type="SAM" id="MobiDB-lite"/>
    </source>
</evidence>
<evidence type="ECO:0000313" key="11">
    <source>
        <dbReference type="WBParaSite" id="HNAJ_0000058201-mRNA-1"/>
    </source>
</evidence>